<feature type="compositionally biased region" description="Basic and acidic residues" evidence="1">
    <location>
        <begin position="97"/>
        <end position="109"/>
    </location>
</feature>
<evidence type="ECO:0000259" key="3">
    <source>
        <dbReference type="PROSITE" id="PS51746"/>
    </source>
</evidence>
<dbReference type="SMART" id="SM00331">
    <property type="entry name" value="PP2C_SIG"/>
    <property type="match status" value="1"/>
</dbReference>
<feature type="domain" description="PPM-type phosphatase" evidence="3">
    <location>
        <begin position="161"/>
        <end position="376"/>
    </location>
</feature>
<gene>
    <name evidence="4" type="ORF">GCM10010503_20850</name>
</gene>
<organism evidence="4 5">
    <name type="scientific">Streptomyces lucensis JCM 4490</name>
    <dbReference type="NCBI Taxonomy" id="1306176"/>
    <lineage>
        <taxon>Bacteria</taxon>
        <taxon>Bacillati</taxon>
        <taxon>Actinomycetota</taxon>
        <taxon>Actinomycetes</taxon>
        <taxon>Kitasatosporales</taxon>
        <taxon>Streptomycetaceae</taxon>
        <taxon>Streptomyces</taxon>
    </lineage>
</organism>
<dbReference type="InterPro" id="IPR036457">
    <property type="entry name" value="PPM-type-like_dom_sf"/>
</dbReference>
<reference evidence="4" key="2">
    <citation type="submission" date="2020-09" db="EMBL/GenBank/DDBJ databases">
        <authorList>
            <person name="Sun Q."/>
            <person name="Ohkuma M."/>
        </authorList>
    </citation>
    <scope>NUCLEOTIDE SEQUENCE</scope>
    <source>
        <strain evidence="4">JCM 4490</strain>
    </source>
</reference>
<name>A0A918J5J4_9ACTN</name>
<sequence length="390" mass="41712">MLKLANLLAMALTVPVLAVVILVLRELRLTFVRRHQHQHQHQAPADRGAPEKKSQEAEPGKRSAFETPGHGVPPRLREPSRTLPALGPTAAGTGEPPEEKRTPEEEQRPSEPLVTPRKSLPALPPETRTEARPAGTSRELVPLPGTVPQRQREDGAGVWLHTGAATTAGRHRRRNEDSHFADTDLLVVADGVGGAPAGDVASKLAVDTVVQAWRRGARRTHHHLQGGFRDANAAVLGHVKGNPQLRGMATTLDACAVIGDRIVGAHVGDGYVWAVPPERTSVRQITRPHAAPQGPLLRMIGSSVPVHPDLWAVDARPDTRLVLSSDGLPADLDERELHRLILSTADMAPAETASVLMKAALKAGGTDNITVIVADVVLSGSIEQPLLLSE</sequence>
<feature type="compositionally biased region" description="Basic and acidic residues" evidence="1">
    <location>
        <begin position="48"/>
        <end position="64"/>
    </location>
</feature>
<keyword evidence="5" id="KW-1185">Reference proteome</keyword>
<dbReference type="CDD" id="cd00143">
    <property type="entry name" value="PP2Cc"/>
    <property type="match status" value="1"/>
</dbReference>
<feature type="region of interest" description="Disordered" evidence="1">
    <location>
        <begin position="38"/>
        <end position="151"/>
    </location>
</feature>
<comment type="caution">
    <text evidence="4">The sequence shown here is derived from an EMBL/GenBank/DDBJ whole genome shotgun (WGS) entry which is preliminary data.</text>
</comment>
<dbReference type="SMART" id="SM00332">
    <property type="entry name" value="PP2Cc"/>
    <property type="match status" value="1"/>
</dbReference>
<evidence type="ECO:0000313" key="5">
    <source>
        <dbReference type="Proteomes" id="UP000620224"/>
    </source>
</evidence>
<keyword evidence="2" id="KW-1133">Transmembrane helix</keyword>
<dbReference type="RefSeq" id="WP_190014900.1">
    <property type="nucleotide sequence ID" value="NZ_BMUE01000003.1"/>
</dbReference>
<dbReference type="Gene3D" id="3.60.40.10">
    <property type="entry name" value="PPM-type phosphatase domain"/>
    <property type="match status" value="1"/>
</dbReference>
<dbReference type="InterPro" id="IPR001932">
    <property type="entry name" value="PPM-type_phosphatase-like_dom"/>
</dbReference>
<evidence type="ECO:0000256" key="1">
    <source>
        <dbReference type="SAM" id="MobiDB-lite"/>
    </source>
</evidence>
<accession>A0A918J5J4</accession>
<proteinExistence type="predicted"/>
<keyword evidence="2" id="KW-0472">Membrane</keyword>
<dbReference type="PROSITE" id="PS51746">
    <property type="entry name" value="PPM_2"/>
    <property type="match status" value="1"/>
</dbReference>
<dbReference type="EMBL" id="BMUE01000003">
    <property type="protein sequence ID" value="GGW43991.1"/>
    <property type="molecule type" value="Genomic_DNA"/>
</dbReference>
<evidence type="ECO:0000256" key="2">
    <source>
        <dbReference type="SAM" id="Phobius"/>
    </source>
</evidence>
<dbReference type="Pfam" id="PF13672">
    <property type="entry name" value="PP2C_2"/>
    <property type="match status" value="1"/>
</dbReference>
<evidence type="ECO:0000313" key="4">
    <source>
        <dbReference type="EMBL" id="GGW43991.1"/>
    </source>
</evidence>
<protein>
    <recommendedName>
        <fullName evidence="3">PPM-type phosphatase domain-containing protein</fullName>
    </recommendedName>
</protein>
<reference evidence="4" key="1">
    <citation type="journal article" date="2014" name="Int. J. Syst. Evol. Microbiol.">
        <title>Complete genome sequence of Corynebacterium casei LMG S-19264T (=DSM 44701T), isolated from a smear-ripened cheese.</title>
        <authorList>
            <consortium name="US DOE Joint Genome Institute (JGI-PGF)"/>
            <person name="Walter F."/>
            <person name="Albersmeier A."/>
            <person name="Kalinowski J."/>
            <person name="Ruckert C."/>
        </authorList>
    </citation>
    <scope>NUCLEOTIDE SEQUENCE</scope>
    <source>
        <strain evidence="4">JCM 4490</strain>
    </source>
</reference>
<feature type="transmembrane region" description="Helical" evidence="2">
    <location>
        <begin position="6"/>
        <end position="24"/>
    </location>
</feature>
<dbReference type="AlphaFoldDB" id="A0A918J5J4"/>
<dbReference type="SUPFAM" id="SSF81606">
    <property type="entry name" value="PP2C-like"/>
    <property type="match status" value="1"/>
</dbReference>
<dbReference type="Proteomes" id="UP000620224">
    <property type="component" value="Unassembled WGS sequence"/>
</dbReference>
<keyword evidence="2" id="KW-0812">Transmembrane</keyword>